<evidence type="ECO:0000256" key="1">
    <source>
        <dbReference type="SAM" id="MobiDB-lite"/>
    </source>
</evidence>
<feature type="non-terminal residue" evidence="3">
    <location>
        <position position="541"/>
    </location>
</feature>
<feature type="compositionally biased region" description="Polar residues" evidence="1">
    <location>
        <begin position="1"/>
        <end position="12"/>
    </location>
</feature>
<dbReference type="PANTHER" id="PTHR10811">
    <property type="entry name" value="FRINGE-RELATED"/>
    <property type="match status" value="1"/>
</dbReference>
<dbReference type="Proteomes" id="UP001497512">
    <property type="component" value="Chromosome 14"/>
</dbReference>
<feature type="transmembrane region" description="Helical" evidence="2">
    <location>
        <begin position="26"/>
        <end position="48"/>
    </location>
</feature>
<dbReference type="Gene3D" id="3.90.550.50">
    <property type="match status" value="1"/>
</dbReference>
<dbReference type="InterPro" id="IPR006740">
    <property type="entry name" value="DUF604"/>
</dbReference>
<evidence type="ECO:0000313" key="3">
    <source>
        <dbReference type="EMBL" id="CAK9204216.1"/>
    </source>
</evidence>
<keyword evidence="2" id="KW-1133">Transmembrane helix</keyword>
<protein>
    <recommendedName>
        <fullName evidence="5">Beta-1,3-glucosyltransferase</fullName>
    </recommendedName>
</protein>
<gene>
    <name evidence="3" type="ORF">CSSPTR1EN2_LOCUS7275</name>
</gene>
<reference evidence="3" key="1">
    <citation type="submission" date="2024-02" db="EMBL/GenBank/DDBJ databases">
        <authorList>
            <consortium name="ELIXIR-Norway"/>
            <consortium name="Elixir Norway"/>
        </authorList>
    </citation>
    <scope>NUCLEOTIDE SEQUENCE</scope>
</reference>
<accession>A0ABP0TSX9</accession>
<sequence>MLIASKNHQQRCGSGGSGSYSSGRRFWWSTVLLLTTCLGVGISAWHGLVFSYPRRSIPPPCVLLPAAFGVQGSAPVASGLGASSSSSLSVPSLNLQPTAAVSVLFPSLHLIRSSSYNAGDLQLQQIVFGIAGASQLWEKRREFIKLWWRPKEMRGFVWLEEPPVKKMEEGENLPIVVVSEDTSGFRYTHPLGHPSGIRISRVVCESFRLHLPDVRWFVMGDDDTIFSAENLVRVLSKYDSREMWYIGSTSESHKQNDHFSHSMAYGGGGFAISYPLAEALAAMQDECLERYPQLFGSDDRLHACITELGVPLTREPGFHQFDVYGNAHGLLASHPVTPFISMHHLEVIEPPFPGLSALEGLKHLVKAMQTDPGSFLQQSICYDHKLGLSISISLGYVVQVFPEIILPRILTTVETSFTAWNHDNSALEFSFDTRPVSMLVCKQPFLFYMEGMHVDENNSRKTVSTYGRYSNVDKAKTDAHCWFYNLPPEKVQKIMVISESLTTNWYMVPRRQCAKLMGMKDKELTIHVGVCKPGELVSLRW</sequence>
<evidence type="ECO:0008006" key="5">
    <source>
        <dbReference type="Google" id="ProtNLM"/>
    </source>
</evidence>
<organism evidence="3 4">
    <name type="scientific">Sphagnum troendelagicum</name>
    <dbReference type="NCBI Taxonomy" id="128251"/>
    <lineage>
        <taxon>Eukaryota</taxon>
        <taxon>Viridiplantae</taxon>
        <taxon>Streptophyta</taxon>
        <taxon>Embryophyta</taxon>
        <taxon>Bryophyta</taxon>
        <taxon>Sphagnophytina</taxon>
        <taxon>Sphagnopsida</taxon>
        <taxon>Sphagnales</taxon>
        <taxon>Sphagnaceae</taxon>
        <taxon>Sphagnum</taxon>
    </lineage>
</organism>
<dbReference type="Pfam" id="PF04646">
    <property type="entry name" value="DUF604"/>
    <property type="match status" value="1"/>
</dbReference>
<evidence type="ECO:0000313" key="4">
    <source>
        <dbReference type="Proteomes" id="UP001497512"/>
    </source>
</evidence>
<keyword evidence="4" id="KW-1185">Reference proteome</keyword>
<keyword evidence="2" id="KW-0812">Transmembrane</keyword>
<keyword evidence="2" id="KW-0472">Membrane</keyword>
<feature type="region of interest" description="Disordered" evidence="1">
    <location>
        <begin position="1"/>
        <end position="20"/>
    </location>
</feature>
<proteinExistence type="predicted"/>
<name>A0ABP0TSX9_9BRYO</name>
<dbReference type="EMBL" id="OZ019906">
    <property type="protein sequence ID" value="CAK9204216.1"/>
    <property type="molecule type" value="Genomic_DNA"/>
</dbReference>
<evidence type="ECO:0000256" key="2">
    <source>
        <dbReference type="SAM" id="Phobius"/>
    </source>
</evidence>